<reference evidence="2 3" key="1">
    <citation type="submission" date="2023-12" db="EMBL/GenBank/DDBJ databases">
        <title>Description of Novel Strain Fulvimarina sp. 2208YS6-2-32 isolated from Uroteuthis (Photololigo) edulis.</title>
        <authorList>
            <person name="Park J.-S."/>
        </authorList>
    </citation>
    <scope>NUCLEOTIDE SEQUENCE [LARGE SCALE GENOMIC DNA]</scope>
    <source>
        <strain evidence="2 3">2208YS6-2-32</strain>
    </source>
</reference>
<comment type="caution">
    <text evidence="2">The sequence shown here is derived from an EMBL/GenBank/DDBJ whole genome shotgun (WGS) entry which is preliminary data.</text>
</comment>
<evidence type="ECO:0000313" key="2">
    <source>
        <dbReference type="EMBL" id="MDY8107667.1"/>
    </source>
</evidence>
<evidence type="ECO:0000256" key="1">
    <source>
        <dbReference type="SAM" id="MobiDB-lite"/>
    </source>
</evidence>
<organism evidence="2 3">
    <name type="scientific">Fulvimarina uroteuthidis</name>
    <dbReference type="NCBI Taxonomy" id="3098149"/>
    <lineage>
        <taxon>Bacteria</taxon>
        <taxon>Pseudomonadati</taxon>
        <taxon>Pseudomonadota</taxon>
        <taxon>Alphaproteobacteria</taxon>
        <taxon>Hyphomicrobiales</taxon>
        <taxon>Aurantimonadaceae</taxon>
        <taxon>Fulvimarina</taxon>
    </lineage>
</organism>
<protein>
    <recommendedName>
        <fullName evidence="4">CopG family transcriptional regulator</fullName>
    </recommendedName>
</protein>
<evidence type="ECO:0008006" key="4">
    <source>
        <dbReference type="Google" id="ProtNLM"/>
    </source>
</evidence>
<gene>
    <name evidence="2" type="ORF">U0C82_00700</name>
</gene>
<accession>A0ABU5HXR3</accession>
<name>A0ABU5HXR3_9HYPH</name>
<dbReference type="EMBL" id="JAXLPB010000001">
    <property type="protein sequence ID" value="MDY8107667.1"/>
    <property type="molecule type" value="Genomic_DNA"/>
</dbReference>
<dbReference type="Proteomes" id="UP001294412">
    <property type="component" value="Unassembled WGS sequence"/>
</dbReference>
<proteinExistence type="predicted"/>
<feature type="compositionally biased region" description="Basic and acidic residues" evidence="1">
    <location>
        <begin position="81"/>
        <end position="93"/>
    </location>
</feature>
<feature type="region of interest" description="Disordered" evidence="1">
    <location>
        <begin position="74"/>
        <end position="93"/>
    </location>
</feature>
<keyword evidence="3" id="KW-1185">Reference proteome</keyword>
<dbReference type="RefSeq" id="WP_322184880.1">
    <property type="nucleotide sequence ID" value="NZ_JAXLPB010000001.1"/>
</dbReference>
<evidence type="ECO:0000313" key="3">
    <source>
        <dbReference type="Proteomes" id="UP001294412"/>
    </source>
</evidence>
<sequence length="93" mass="10090">MGTIGLSVEIDGALNAELEAEARRSNETAGEIAQNAIAGYLDGRRRKRAVVCQALTEAEDGVFISEGAVEDWMNGWGTPDARPRPEPDMFPDR</sequence>